<evidence type="ECO:0000313" key="7">
    <source>
        <dbReference type="EMBL" id="KAK8898888.1"/>
    </source>
</evidence>
<name>A0ABR2L6E5_9EUKA</name>
<evidence type="ECO:0000256" key="4">
    <source>
        <dbReference type="RuleBase" id="RU000383"/>
    </source>
</evidence>
<dbReference type="InterPro" id="IPR036915">
    <property type="entry name" value="Cyclin-like_sf"/>
</dbReference>
<dbReference type="SUPFAM" id="SSF47954">
    <property type="entry name" value="Cyclin-like"/>
    <property type="match status" value="2"/>
</dbReference>
<dbReference type="EMBL" id="JAPFFF010000001">
    <property type="protein sequence ID" value="KAK8898888.1"/>
    <property type="molecule type" value="Genomic_DNA"/>
</dbReference>
<dbReference type="InterPro" id="IPR004367">
    <property type="entry name" value="Cyclin_C-dom"/>
</dbReference>
<dbReference type="Proteomes" id="UP001470230">
    <property type="component" value="Unassembled WGS sequence"/>
</dbReference>
<dbReference type="SMART" id="SM00385">
    <property type="entry name" value="CYCLIN"/>
    <property type="match status" value="1"/>
</dbReference>
<proteinExistence type="inferred from homology"/>
<comment type="similarity">
    <text evidence="4">Belongs to the cyclin family.</text>
</comment>
<keyword evidence="1" id="KW-0132">Cell division</keyword>
<dbReference type="PROSITE" id="PS00292">
    <property type="entry name" value="CYCLINS"/>
    <property type="match status" value="1"/>
</dbReference>
<dbReference type="SMART" id="SM01332">
    <property type="entry name" value="Cyclin_C"/>
    <property type="match status" value="1"/>
</dbReference>
<dbReference type="InterPro" id="IPR048258">
    <property type="entry name" value="Cyclins_cyclin-box"/>
</dbReference>
<comment type="caution">
    <text evidence="7">The sequence shown here is derived from an EMBL/GenBank/DDBJ whole genome shotgun (WGS) entry which is preliminary data.</text>
</comment>
<dbReference type="Gene3D" id="1.10.472.10">
    <property type="entry name" value="Cyclin-like"/>
    <property type="match status" value="2"/>
</dbReference>
<organism evidence="7 8">
    <name type="scientific">Tritrichomonas musculus</name>
    <dbReference type="NCBI Taxonomy" id="1915356"/>
    <lineage>
        <taxon>Eukaryota</taxon>
        <taxon>Metamonada</taxon>
        <taxon>Parabasalia</taxon>
        <taxon>Tritrichomonadida</taxon>
        <taxon>Tritrichomonadidae</taxon>
        <taxon>Tritrichomonas</taxon>
    </lineage>
</organism>
<evidence type="ECO:0000256" key="2">
    <source>
        <dbReference type="ARBA" id="ARBA00023127"/>
    </source>
</evidence>
<sequence length="325" mass="37495">MFEICDQFESPIKERFLITPDYEYSVESSGTPSSFEGSSDIIDNVLFSVSQNHKTLSEYTDIMLANLENHENVLIKFPVNPEYTIRSTKYDRKTIVDWIIWICYNCQFNDETLFCAISIFDRYMLKTNNENNAYVAIICSLWISTKLNEVRIPTLESMVEICNNVCSTTEILNFETVILNTLKFNIIYPTYSHFTESLLSQIPVDDVFENYVSLFCHCALLSEELIETKPSHISLASIILAKIATDTKMSFSVVFRSLSSINEKMLIDCLSAIAKQSKEIYEKYESAVQMKFEPFLMININDIENIEKKVDEIIPNKPSDFLDNI</sequence>
<keyword evidence="8" id="KW-1185">Reference proteome</keyword>
<evidence type="ECO:0000313" key="8">
    <source>
        <dbReference type="Proteomes" id="UP001470230"/>
    </source>
</evidence>
<dbReference type="Pfam" id="PF00134">
    <property type="entry name" value="Cyclin_N"/>
    <property type="match status" value="1"/>
</dbReference>
<dbReference type="PANTHER" id="PTHR10177">
    <property type="entry name" value="CYCLINS"/>
    <property type="match status" value="1"/>
</dbReference>
<feature type="domain" description="Cyclin C-terminal" evidence="6">
    <location>
        <begin position="189"/>
        <end position="296"/>
    </location>
</feature>
<dbReference type="InterPro" id="IPR006671">
    <property type="entry name" value="Cyclin_N"/>
</dbReference>
<reference evidence="7 8" key="1">
    <citation type="submission" date="2024-04" db="EMBL/GenBank/DDBJ databases">
        <title>Tritrichomonas musculus Genome.</title>
        <authorList>
            <person name="Alves-Ferreira E."/>
            <person name="Grigg M."/>
            <person name="Lorenzi H."/>
            <person name="Galac M."/>
        </authorList>
    </citation>
    <scope>NUCLEOTIDE SEQUENCE [LARGE SCALE GENOMIC DNA]</scope>
    <source>
        <strain evidence="7 8">EAF2021</strain>
    </source>
</reference>
<keyword evidence="3" id="KW-0131">Cell cycle</keyword>
<evidence type="ECO:0000256" key="3">
    <source>
        <dbReference type="ARBA" id="ARBA00023306"/>
    </source>
</evidence>
<evidence type="ECO:0000259" key="6">
    <source>
        <dbReference type="SMART" id="SM01332"/>
    </source>
</evidence>
<evidence type="ECO:0000259" key="5">
    <source>
        <dbReference type="SMART" id="SM00385"/>
    </source>
</evidence>
<dbReference type="InterPro" id="IPR013763">
    <property type="entry name" value="Cyclin-like_dom"/>
</dbReference>
<evidence type="ECO:0008006" key="9">
    <source>
        <dbReference type="Google" id="ProtNLM"/>
    </source>
</evidence>
<dbReference type="Pfam" id="PF02984">
    <property type="entry name" value="Cyclin_C"/>
    <property type="match status" value="1"/>
</dbReference>
<keyword evidence="2 4" id="KW-0195">Cyclin</keyword>
<dbReference type="InterPro" id="IPR039361">
    <property type="entry name" value="Cyclin"/>
</dbReference>
<protein>
    <recommendedName>
        <fullName evidence="9">Cyclin, N-terminal domain containing protein</fullName>
    </recommendedName>
</protein>
<accession>A0ABR2L6E5</accession>
<gene>
    <name evidence="7" type="ORF">M9Y10_001180</name>
</gene>
<evidence type="ECO:0000256" key="1">
    <source>
        <dbReference type="ARBA" id="ARBA00022618"/>
    </source>
</evidence>
<feature type="domain" description="Cyclin-like" evidence="5">
    <location>
        <begin position="97"/>
        <end position="180"/>
    </location>
</feature>